<dbReference type="AlphaFoldDB" id="A0A2T2X7Z2"/>
<evidence type="ECO:0000313" key="2">
    <source>
        <dbReference type="Proteomes" id="UP000242972"/>
    </source>
</evidence>
<dbReference type="SUPFAM" id="SSF51161">
    <property type="entry name" value="Trimeric LpxA-like enzymes"/>
    <property type="match status" value="1"/>
</dbReference>
<accession>A0A2T2X7Z2</accession>
<name>A0A2T2X7Z2_9FIRM</name>
<protein>
    <submittedName>
        <fullName evidence="1">Transferase</fullName>
    </submittedName>
</protein>
<sequence length="205" mass="21923">MRVKHRENVPQIDPTAWIAPNAVVSGRVVVGPRSRILYGAVLTAEGRAELRVGRDCVIMEQAVLRASGRFSLTVGDSTLIGPHAYLSGCTIGPSCFIATGAMVFNGSSLGEGSTVALGGIVHIGTTMPRDSWIPIGHIAVGHPGEVFSPDQSTAIHEKIGRTGFPTYVFGLQSEGRHRGEINREIACQYSRALQAHQHDEILSDD</sequence>
<dbReference type="EMBL" id="PXYW01000077">
    <property type="protein sequence ID" value="PSR30612.1"/>
    <property type="molecule type" value="Genomic_DNA"/>
</dbReference>
<dbReference type="Gene3D" id="2.160.10.10">
    <property type="entry name" value="Hexapeptide repeat proteins"/>
    <property type="match status" value="1"/>
</dbReference>
<dbReference type="InterPro" id="IPR011004">
    <property type="entry name" value="Trimer_LpxA-like_sf"/>
</dbReference>
<dbReference type="InterPro" id="IPR050484">
    <property type="entry name" value="Transf_Hexapept/Carb_Anhydrase"/>
</dbReference>
<comment type="caution">
    <text evidence="1">The sequence shown here is derived from an EMBL/GenBank/DDBJ whole genome shotgun (WGS) entry which is preliminary data.</text>
</comment>
<dbReference type="PANTHER" id="PTHR13061:SF29">
    <property type="entry name" value="GAMMA CARBONIC ANHYDRASE-LIKE 1, MITOCHONDRIAL-RELATED"/>
    <property type="match status" value="1"/>
</dbReference>
<organism evidence="1 2">
    <name type="scientific">Sulfobacillus benefaciens</name>
    <dbReference type="NCBI Taxonomy" id="453960"/>
    <lineage>
        <taxon>Bacteria</taxon>
        <taxon>Bacillati</taxon>
        <taxon>Bacillota</taxon>
        <taxon>Clostridia</taxon>
        <taxon>Eubacteriales</taxon>
        <taxon>Clostridiales Family XVII. Incertae Sedis</taxon>
        <taxon>Sulfobacillus</taxon>
    </lineage>
</organism>
<reference evidence="1 2" key="1">
    <citation type="journal article" date="2014" name="BMC Genomics">
        <title>Comparison of environmental and isolate Sulfobacillus genomes reveals diverse carbon, sulfur, nitrogen, and hydrogen metabolisms.</title>
        <authorList>
            <person name="Justice N.B."/>
            <person name="Norman A."/>
            <person name="Brown C.T."/>
            <person name="Singh A."/>
            <person name="Thomas B.C."/>
            <person name="Banfield J.F."/>
        </authorList>
    </citation>
    <scope>NUCLEOTIDE SEQUENCE [LARGE SCALE GENOMIC DNA]</scope>
    <source>
        <strain evidence="1">AMDSBA4</strain>
    </source>
</reference>
<dbReference type="PANTHER" id="PTHR13061">
    <property type="entry name" value="DYNACTIN SUBUNIT P25"/>
    <property type="match status" value="1"/>
</dbReference>
<gene>
    <name evidence="1" type="ORF">C7B46_17685</name>
</gene>
<dbReference type="Proteomes" id="UP000242972">
    <property type="component" value="Unassembled WGS sequence"/>
</dbReference>
<keyword evidence="1" id="KW-0808">Transferase</keyword>
<proteinExistence type="predicted"/>
<evidence type="ECO:0000313" key="1">
    <source>
        <dbReference type="EMBL" id="PSR30612.1"/>
    </source>
</evidence>
<dbReference type="GO" id="GO:0016740">
    <property type="term" value="F:transferase activity"/>
    <property type="evidence" value="ECO:0007669"/>
    <property type="project" value="UniProtKB-KW"/>
</dbReference>